<protein>
    <submittedName>
        <fullName evidence="1">Uncharacterized protein</fullName>
    </submittedName>
</protein>
<proteinExistence type="predicted"/>
<reference evidence="1" key="1">
    <citation type="submission" date="2020-04" db="EMBL/GenBank/DDBJ databases">
        <authorList>
            <person name="Chiriac C."/>
            <person name="Salcher M."/>
            <person name="Ghai R."/>
            <person name="Kavagutti S V."/>
        </authorList>
    </citation>
    <scope>NUCLEOTIDE SEQUENCE</scope>
</reference>
<accession>A0A6J5NGX0</accession>
<organism evidence="1">
    <name type="scientific">uncultured Caudovirales phage</name>
    <dbReference type="NCBI Taxonomy" id="2100421"/>
    <lineage>
        <taxon>Viruses</taxon>
        <taxon>Duplodnaviria</taxon>
        <taxon>Heunggongvirae</taxon>
        <taxon>Uroviricota</taxon>
        <taxon>Caudoviricetes</taxon>
        <taxon>Peduoviridae</taxon>
        <taxon>Maltschvirus</taxon>
        <taxon>Maltschvirus maltsch</taxon>
    </lineage>
</organism>
<evidence type="ECO:0000313" key="1">
    <source>
        <dbReference type="EMBL" id="CAB4157972.1"/>
    </source>
</evidence>
<name>A0A6J5NGX0_9CAUD</name>
<dbReference type="EMBL" id="LR796665">
    <property type="protein sequence ID" value="CAB4157972.1"/>
    <property type="molecule type" value="Genomic_DNA"/>
</dbReference>
<sequence>MKKLIFCVLLANPIFSQAEEWWEARTQAGGRIILTTQTADWCPKNFFIGYIETTKQDAVYGCWMVSNQRIHMKFNDGTIKIYDKEGWVYKNDNK</sequence>
<gene>
    <name evidence="1" type="ORF">UFOVP687_43</name>
</gene>